<organism evidence="2 3">
    <name type="scientific">Rhizobium ruizarguesonis</name>
    <dbReference type="NCBI Taxonomy" id="2081791"/>
    <lineage>
        <taxon>Bacteria</taxon>
        <taxon>Pseudomonadati</taxon>
        <taxon>Pseudomonadota</taxon>
        <taxon>Alphaproteobacteria</taxon>
        <taxon>Hyphomicrobiales</taxon>
        <taxon>Rhizobiaceae</taxon>
        <taxon>Rhizobium/Agrobacterium group</taxon>
        <taxon>Rhizobium</taxon>
    </lineage>
</organism>
<evidence type="ECO:0000259" key="1">
    <source>
        <dbReference type="Pfam" id="PF22480"/>
    </source>
</evidence>
<name>A0AB38HQZ1_9HYPH</name>
<dbReference type="Pfam" id="PF22480">
    <property type="entry name" value="DUF6984"/>
    <property type="match status" value="1"/>
</dbReference>
<dbReference type="InterPro" id="IPR054253">
    <property type="entry name" value="DUF6984"/>
</dbReference>
<protein>
    <recommendedName>
        <fullName evidence="1">DUF6984 domain-containing protein</fullName>
    </recommendedName>
</protein>
<sequence length="117" mass="13414">MSHIRDLTSHEQEIIRSLLSGAESTRGNRELDISRYRAKTIDDFGSLELIPRDLKIDTSLPQHPSVSAYFNDENRPEPGALVNIILFSRDTILSELQIYKSDGSPLQREIVPREIYF</sequence>
<feature type="domain" description="DUF6984" evidence="1">
    <location>
        <begin position="5"/>
        <end position="108"/>
    </location>
</feature>
<evidence type="ECO:0000313" key="2">
    <source>
        <dbReference type="EMBL" id="TBC01058.1"/>
    </source>
</evidence>
<comment type="caution">
    <text evidence="2">The sequence shown here is derived from an EMBL/GenBank/DDBJ whole genome shotgun (WGS) entry which is preliminary data.</text>
</comment>
<proteinExistence type="predicted"/>
<accession>A0AB38HQZ1</accession>
<dbReference type="Proteomes" id="UP000294215">
    <property type="component" value="Unassembled WGS sequence"/>
</dbReference>
<dbReference type="RefSeq" id="WP_130720554.1">
    <property type="nucleotide sequence ID" value="NZ_SIMR01000015.1"/>
</dbReference>
<evidence type="ECO:0000313" key="3">
    <source>
        <dbReference type="Proteomes" id="UP000294215"/>
    </source>
</evidence>
<dbReference type="AlphaFoldDB" id="A0AB38HQZ1"/>
<dbReference type="EMBL" id="SIMR01000015">
    <property type="protein sequence ID" value="TBC01058.1"/>
    <property type="molecule type" value="Genomic_DNA"/>
</dbReference>
<gene>
    <name evidence="2" type="ORF">ELH40_39220</name>
</gene>
<reference evidence="2 3" key="1">
    <citation type="submission" date="2019-02" db="EMBL/GenBank/DDBJ databases">
        <title>The genomic architecture of introgression among sibling species of bacteria.</title>
        <authorList>
            <person name="Cavassim M.I.A."/>
            <person name="Moeskjaer S."/>
            <person name="Moslemi C."/>
            <person name="Fields B."/>
            <person name="Bachmann A."/>
            <person name="Vilhjalmsson B."/>
            <person name="Schierup M.H."/>
            <person name="Young J.P.W."/>
            <person name="Andersen S.U."/>
        </authorList>
    </citation>
    <scope>NUCLEOTIDE SEQUENCE [LARGE SCALE GENOMIC DNA]</scope>
    <source>
        <strain evidence="2 3">SM92</strain>
    </source>
</reference>